<feature type="compositionally biased region" description="Basic and acidic residues" evidence="1">
    <location>
        <begin position="22"/>
        <end position="36"/>
    </location>
</feature>
<dbReference type="EMBL" id="FPAT01000004">
    <property type="protein sequence ID" value="SFT60232.1"/>
    <property type="molecule type" value="Genomic_DNA"/>
</dbReference>
<feature type="region of interest" description="Disordered" evidence="1">
    <location>
        <begin position="101"/>
        <end position="143"/>
    </location>
</feature>
<dbReference type="STRING" id="995060.SAMN04487904_104197"/>
<keyword evidence="4" id="KW-1185">Reference proteome</keyword>
<accession>A0A1I6ZBY9</accession>
<evidence type="ECO:0000256" key="2">
    <source>
        <dbReference type="SAM" id="Phobius"/>
    </source>
</evidence>
<reference evidence="4" key="1">
    <citation type="submission" date="2016-10" db="EMBL/GenBank/DDBJ databases">
        <authorList>
            <person name="Varghese N."/>
            <person name="Submissions S."/>
        </authorList>
    </citation>
    <scope>NUCLEOTIDE SEQUENCE [LARGE SCALE GENOMIC DNA]</scope>
    <source>
        <strain evidence="4">DSM 45501</strain>
    </source>
</reference>
<feature type="compositionally biased region" description="Basic and acidic residues" evidence="1">
    <location>
        <begin position="103"/>
        <end position="122"/>
    </location>
</feature>
<protein>
    <recommendedName>
        <fullName evidence="5">DUF4229 domain-containing protein</fullName>
    </recommendedName>
</protein>
<feature type="transmembrane region" description="Helical" evidence="2">
    <location>
        <begin position="45"/>
        <end position="66"/>
    </location>
</feature>
<keyword evidence="2" id="KW-0812">Transmembrane</keyword>
<feature type="region of interest" description="Disordered" evidence="1">
    <location>
        <begin position="1"/>
        <end position="40"/>
    </location>
</feature>
<feature type="compositionally biased region" description="Polar residues" evidence="1">
    <location>
        <begin position="1"/>
        <end position="10"/>
    </location>
</feature>
<feature type="compositionally biased region" description="Acidic residues" evidence="1">
    <location>
        <begin position="123"/>
        <end position="137"/>
    </location>
</feature>
<dbReference type="InterPro" id="IPR025323">
    <property type="entry name" value="DUF4229"/>
</dbReference>
<name>A0A1I6ZBY9_9ACTN</name>
<proteinExistence type="predicted"/>
<gene>
    <name evidence="3" type="ORF">SAMN04487904_104197</name>
</gene>
<feature type="compositionally biased region" description="Low complexity" evidence="1">
    <location>
        <begin position="11"/>
        <end position="20"/>
    </location>
</feature>
<sequence length="143" mass="15344">MEPSSTLADVQQQQQGTPEGPEGPRDRETSGADRPPRGGNLARDITLYTVARFGLLAVLAAVLMLFDVPLLVALAVAVVVAMPLSLVVFAGLRRRVATGMAERAAERSERKEQLRAQLRGEADSVESDPPVDDEPSDSDPPRD</sequence>
<evidence type="ECO:0000313" key="4">
    <source>
        <dbReference type="Proteomes" id="UP000199165"/>
    </source>
</evidence>
<evidence type="ECO:0000256" key="1">
    <source>
        <dbReference type="SAM" id="MobiDB-lite"/>
    </source>
</evidence>
<organism evidence="3 4">
    <name type="scientific">Actinopolyspora righensis</name>
    <dbReference type="NCBI Taxonomy" id="995060"/>
    <lineage>
        <taxon>Bacteria</taxon>
        <taxon>Bacillati</taxon>
        <taxon>Actinomycetota</taxon>
        <taxon>Actinomycetes</taxon>
        <taxon>Actinopolysporales</taxon>
        <taxon>Actinopolysporaceae</taxon>
        <taxon>Actinopolyspora</taxon>
        <taxon>Actinopolyspora alba group</taxon>
    </lineage>
</organism>
<dbReference type="Pfam" id="PF14012">
    <property type="entry name" value="DUF4229"/>
    <property type="match status" value="1"/>
</dbReference>
<dbReference type="Proteomes" id="UP000199165">
    <property type="component" value="Unassembled WGS sequence"/>
</dbReference>
<dbReference type="AlphaFoldDB" id="A0A1I6ZBY9"/>
<feature type="transmembrane region" description="Helical" evidence="2">
    <location>
        <begin position="72"/>
        <end position="92"/>
    </location>
</feature>
<keyword evidence="2" id="KW-1133">Transmembrane helix</keyword>
<evidence type="ECO:0000313" key="3">
    <source>
        <dbReference type="EMBL" id="SFT60232.1"/>
    </source>
</evidence>
<keyword evidence="2" id="KW-0472">Membrane</keyword>
<evidence type="ECO:0008006" key="5">
    <source>
        <dbReference type="Google" id="ProtNLM"/>
    </source>
</evidence>